<organism evidence="3 4">
    <name type="scientific">Chitinimonas lacunae</name>
    <dbReference type="NCBI Taxonomy" id="1963018"/>
    <lineage>
        <taxon>Bacteria</taxon>
        <taxon>Pseudomonadati</taxon>
        <taxon>Pseudomonadota</taxon>
        <taxon>Betaproteobacteria</taxon>
        <taxon>Neisseriales</taxon>
        <taxon>Chitinibacteraceae</taxon>
        <taxon>Chitinimonas</taxon>
    </lineage>
</organism>
<dbReference type="Proteomes" id="UP001595791">
    <property type="component" value="Unassembled WGS sequence"/>
</dbReference>
<dbReference type="Gene3D" id="3.90.79.10">
    <property type="entry name" value="Nucleoside Triphosphate Pyrophosphohydrolase"/>
    <property type="match status" value="1"/>
</dbReference>
<evidence type="ECO:0000313" key="4">
    <source>
        <dbReference type="Proteomes" id="UP001595791"/>
    </source>
</evidence>
<sequence>MHSRLPIVSDMVAVQVLRRCGERTEVLLLRRAPDDSLGGLWCQVAGKMEHGEAAWQTGLRELAEETGLVPEQFYSADVCEQFYERSRERIVLAPVFVAFVASNAQVRLDHEHTDYCWLNLEQALALLPFLGQRRVLREVWEAFVEQPPLASLRIDTRVE</sequence>
<evidence type="ECO:0000313" key="3">
    <source>
        <dbReference type="EMBL" id="MFC4158735.1"/>
    </source>
</evidence>
<evidence type="ECO:0000256" key="1">
    <source>
        <dbReference type="ARBA" id="ARBA00022801"/>
    </source>
</evidence>
<dbReference type="InterPro" id="IPR015797">
    <property type="entry name" value="NUDIX_hydrolase-like_dom_sf"/>
</dbReference>
<feature type="domain" description="Nudix hydrolase" evidence="2">
    <location>
        <begin position="3"/>
        <end position="140"/>
    </location>
</feature>
<name>A0ABV8MNC4_9NEIS</name>
<dbReference type="PROSITE" id="PS51462">
    <property type="entry name" value="NUDIX"/>
    <property type="match status" value="1"/>
</dbReference>
<reference evidence="4" key="1">
    <citation type="journal article" date="2019" name="Int. J. Syst. Evol. Microbiol.">
        <title>The Global Catalogue of Microorganisms (GCM) 10K type strain sequencing project: providing services to taxonomists for standard genome sequencing and annotation.</title>
        <authorList>
            <consortium name="The Broad Institute Genomics Platform"/>
            <consortium name="The Broad Institute Genome Sequencing Center for Infectious Disease"/>
            <person name="Wu L."/>
            <person name="Ma J."/>
        </authorList>
    </citation>
    <scope>NUCLEOTIDE SEQUENCE [LARGE SCALE GENOMIC DNA]</scope>
    <source>
        <strain evidence="4">LMG 29894</strain>
    </source>
</reference>
<dbReference type="Pfam" id="PF00293">
    <property type="entry name" value="NUDIX"/>
    <property type="match status" value="1"/>
</dbReference>
<protein>
    <submittedName>
        <fullName evidence="3">NUDIX pyrophosphatase</fullName>
    </submittedName>
</protein>
<dbReference type="PANTHER" id="PTHR21340:SF0">
    <property type="entry name" value="BIS(5'-NUCLEOSYL)-TETRAPHOSPHATASE [ASYMMETRICAL]"/>
    <property type="match status" value="1"/>
</dbReference>
<dbReference type="InterPro" id="IPR051325">
    <property type="entry name" value="Nudix_hydrolase_domain"/>
</dbReference>
<dbReference type="RefSeq" id="WP_378161735.1">
    <property type="nucleotide sequence ID" value="NZ_JBHSBU010000001.1"/>
</dbReference>
<dbReference type="EMBL" id="JBHSBU010000001">
    <property type="protein sequence ID" value="MFC4158735.1"/>
    <property type="molecule type" value="Genomic_DNA"/>
</dbReference>
<comment type="caution">
    <text evidence="3">The sequence shown here is derived from an EMBL/GenBank/DDBJ whole genome shotgun (WGS) entry which is preliminary data.</text>
</comment>
<gene>
    <name evidence="3" type="ORF">ACFOW7_05090</name>
</gene>
<evidence type="ECO:0000259" key="2">
    <source>
        <dbReference type="PROSITE" id="PS51462"/>
    </source>
</evidence>
<keyword evidence="4" id="KW-1185">Reference proteome</keyword>
<dbReference type="InterPro" id="IPR000086">
    <property type="entry name" value="NUDIX_hydrolase_dom"/>
</dbReference>
<dbReference type="CDD" id="cd04664">
    <property type="entry name" value="NUDIX_DHNTPase_like"/>
    <property type="match status" value="1"/>
</dbReference>
<accession>A0ABV8MNC4</accession>
<dbReference type="SUPFAM" id="SSF55811">
    <property type="entry name" value="Nudix"/>
    <property type="match status" value="1"/>
</dbReference>
<keyword evidence="1" id="KW-0378">Hydrolase</keyword>
<dbReference type="PANTHER" id="PTHR21340">
    <property type="entry name" value="DIADENOSINE 5,5-P1,P4-TETRAPHOSPHATE PYROPHOSPHOHYDROLASE MUTT"/>
    <property type="match status" value="1"/>
</dbReference>
<proteinExistence type="predicted"/>